<dbReference type="InterPro" id="IPR037923">
    <property type="entry name" value="HTH-like"/>
</dbReference>
<keyword evidence="1" id="KW-0805">Transcription regulation</keyword>
<dbReference type="InterPro" id="IPR020449">
    <property type="entry name" value="Tscrpt_reg_AraC-type_HTH"/>
</dbReference>
<keyword evidence="6" id="KW-1185">Reference proteome</keyword>
<dbReference type="EMBL" id="QFFJ01000002">
    <property type="protein sequence ID" value="RBL89311.1"/>
    <property type="molecule type" value="Genomic_DNA"/>
</dbReference>
<protein>
    <submittedName>
        <fullName evidence="5">AraC family transcriptional regulator</fullName>
    </submittedName>
</protein>
<evidence type="ECO:0000256" key="2">
    <source>
        <dbReference type="ARBA" id="ARBA00023125"/>
    </source>
</evidence>
<sequence>MHTSLSSSVIPKYSLEQSGGRNNLFDIRLVGEGHKEHPSFFMAPHRKDFYMLVLVEEGSSKHWVDMQPYTLKPDTFYFTAPQQVHVKEHAVPMRGIVLCFTDAFLAAAAHQPIRKLPILQNPSNGHEMLLQPTEVAYIRDTMRRMAEEYLQQPDWYNSMLQAYLHVLLIYLSRLYTEKFTAEENKPDRILLKKFLDLIETNYTIHHEVAAYADLLNITAGHLGDVIRQQSGKPAIGHIHARLLLEARRLLFHTDHSIKEIAFALGFEDASYFNRFFKRGSNETPQAFRNTTRKMYH</sequence>
<proteinExistence type="predicted"/>
<keyword evidence="2" id="KW-0238">DNA-binding</keyword>
<dbReference type="GO" id="GO:0043565">
    <property type="term" value="F:sequence-specific DNA binding"/>
    <property type="evidence" value="ECO:0007669"/>
    <property type="project" value="InterPro"/>
</dbReference>
<dbReference type="InterPro" id="IPR018060">
    <property type="entry name" value="HTH_AraC"/>
</dbReference>
<evidence type="ECO:0000256" key="3">
    <source>
        <dbReference type="ARBA" id="ARBA00023163"/>
    </source>
</evidence>
<dbReference type="GO" id="GO:0003700">
    <property type="term" value="F:DNA-binding transcription factor activity"/>
    <property type="evidence" value="ECO:0007669"/>
    <property type="project" value="InterPro"/>
</dbReference>
<dbReference type="Pfam" id="PF12833">
    <property type="entry name" value="HTH_18"/>
    <property type="match status" value="1"/>
</dbReference>
<dbReference type="AlphaFoldDB" id="A0A365XTG7"/>
<keyword evidence="3" id="KW-0804">Transcription</keyword>
<dbReference type="RefSeq" id="WP_113618054.1">
    <property type="nucleotide sequence ID" value="NZ_QFFJ01000002.1"/>
</dbReference>
<organism evidence="5 6">
    <name type="scientific">Chitinophaga flava</name>
    <dbReference type="NCBI Taxonomy" id="2259036"/>
    <lineage>
        <taxon>Bacteria</taxon>
        <taxon>Pseudomonadati</taxon>
        <taxon>Bacteroidota</taxon>
        <taxon>Chitinophagia</taxon>
        <taxon>Chitinophagales</taxon>
        <taxon>Chitinophagaceae</taxon>
        <taxon>Chitinophaga</taxon>
    </lineage>
</organism>
<evidence type="ECO:0000259" key="4">
    <source>
        <dbReference type="PROSITE" id="PS01124"/>
    </source>
</evidence>
<dbReference type="InterPro" id="IPR009057">
    <property type="entry name" value="Homeodomain-like_sf"/>
</dbReference>
<accession>A0A365XTG7</accession>
<comment type="caution">
    <text evidence="5">The sequence shown here is derived from an EMBL/GenBank/DDBJ whole genome shotgun (WGS) entry which is preliminary data.</text>
</comment>
<evidence type="ECO:0000313" key="6">
    <source>
        <dbReference type="Proteomes" id="UP000253410"/>
    </source>
</evidence>
<dbReference type="Pfam" id="PF02311">
    <property type="entry name" value="AraC_binding"/>
    <property type="match status" value="1"/>
</dbReference>
<evidence type="ECO:0000256" key="1">
    <source>
        <dbReference type="ARBA" id="ARBA00023015"/>
    </source>
</evidence>
<dbReference type="PROSITE" id="PS01124">
    <property type="entry name" value="HTH_ARAC_FAMILY_2"/>
    <property type="match status" value="1"/>
</dbReference>
<dbReference type="InterPro" id="IPR003313">
    <property type="entry name" value="AraC-bd"/>
</dbReference>
<evidence type="ECO:0000313" key="5">
    <source>
        <dbReference type="EMBL" id="RBL89311.1"/>
    </source>
</evidence>
<dbReference type="SUPFAM" id="SSF46689">
    <property type="entry name" value="Homeodomain-like"/>
    <property type="match status" value="1"/>
</dbReference>
<gene>
    <name evidence="5" type="ORF">DF182_22580</name>
</gene>
<dbReference type="Proteomes" id="UP000253410">
    <property type="component" value="Unassembled WGS sequence"/>
</dbReference>
<reference evidence="5 6" key="1">
    <citation type="submission" date="2018-05" db="EMBL/GenBank/DDBJ databases">
        <title>Chitinophaga sp. K3CV102501T nov., isolated from isolated from a monsoon evergreen broad-leaved forest soil.</title>
        <authorList>
            <person name="Lv Y."/>
        </authorList>
    </citation>
    <scope>NUCLEOTIDE SEQUENCE [LARGE SCALE GENOMIC DNA]</scope>
    <source>
        <strain evidence="5 6">GDMCC 1.1325</strain>
    </source>
</reference>
<dbReference type="Gene3D" id="1.10.10.60">
    <property type="entry name" value="Homeodomain-like"/>
    <property type="match status" value="1"/>
</dbReference>
<name>A0A365XTG7_9BACT</name>
<dbReference type="PRINTS" id="PR00032">
    <property type="entry name" value="HTHARAC"/>
</dbReference>
<dbReference type="SMART" id="SM00342">
    <property type="entry name" value="HTH_ARAC"/>
    <property type="match status" value="1"/>
</dbReference>
<dbReference type="OrthoDB" id="2585681at2"/>
<dbReference type="PANTHER" id="PTHR43280">
    <property type="entry name" value="ARAC-FAMILY TRANSCRIPTIONAL REGULATOR"/>
    <property type="match status" value="1"/>
</dbReference>
<dbReference type="PANTHER" id="PTHR43280:SF32">
    <property type="entry name" value="TRANSCRIPTIONAL REGULATORY PROTEIN"/>
    <property type="match status" value="1"/>
</dbReference>
<dbReference type="SUPFAM" id="SSF51215">
    <property type="entry name" value="Regulatory protein AraC"/>
    <property type="match status" value="1"/>
</dbReference>
<feature type="domain" description="HTH araC/xylS-type" evidence="4">
    <location>
        <begin position="192"/>
        <end position="290"/>
    </location>
</feature>